<dbReference type="KEGG" id="uvi:66064248"/>
<dbReference type="RefSeq" id="XP_042996902.1">
    <property type="nucleotide sequence ID" value="XM_043140968.1"/>
</dbReference>
<name>A0A8E5HQF5_USTVR</name>
<dbReference type="EMBL" id="CP072755">
    <property type="protein sequence ID" value="QUC19229.1"/>
    <property type="molecule type" value="Genomic_DNA"/>
</dbReference>
<dbReference type="GeneID" id="66064248"/>
<dbReference type="Proteomes" id="UP000027002">
    <property type="component" value="Chromosome 3"/>
</dbReference>
<evidence type="ECO:0000313" key="1">
    <source>
        <dbReference type="EMBL" id="QUC19229.1"/>
    </source>
</evidence>
<sequence length="85" mass="8968">MGSNRFHHRARTGDLDAAIQAAAVVVWAVPTSRGWLFPILCTGLGGDRDCATCAAIHFQVRSWAKGFKSDADNAGQGSSRHAATA</sequence>
<reference evidence="1" key="1">
    <citation type="submission" date="2020-03" db="EMBL/GenBank/DDBJ databases">
        <title>A mixture of massive structural variations and highly conserved coding sequences in Ustilaginoidea virens genome.</title>
        <authorList>
            <person name="Zhang K."/>
            <person name="Zhao Z."/>
            <person name="Zhang Z."/>
            <person name="Li Y."/>
            <person name="Hsiang T."/>
            <person name="Sun W."/>
        </authorList>
    </citation>
    <scope>NUCLEOTIDE SEQUENCE</scope>
    <source>
        <strain evidence="1">UV-8b</strain>
    </source>
</reference>
<proteinExistence type="predicted"/>
<gene>
    <name evidence="1" type="ORF">UV8b_03470</name>
</gene>
<protein>
    <submittedName>
        <fullName evidence="1">Uncharacterized protein</fullName>
    </submittedName>
</protein>
<organism evidence="1 2">
    <name type="scientific">Ustilaginoidea virens</name>
    <name type="common">Rice false smut fungus</name>
    <name type="synonym">Villosiclava virens</name>
    <dbReference type="NCBI Taxonomy" id="1159556"/>
    <lineage>
        <taxon>Eukaryota</taxon>
        <taxon>Fungi</taxon>
        <taxon>Dikarya</taxon>
        <taxon>Ascomycota</taxon>
        <taxon>Pezizomycotina</taxon>
        <taxon>Sordariomycetes</taxon>
        <taxon>Hypocreomycetidae</taxon>
        <taxon>Hypocreales</taxon>
        <taxon>Clavicipitaceae</taxon>
        <taxon>Ustilaginoidea</taxon>
    </lineage>
</organism>
<evidence type="ECO:0000313" key="2">
    <source>
        <dbReference type="Proteomes" id="UP000027002"/>
    </source>
</evidence>
<accession>A0A8E5HQF5</accession>
<dbReference type="AlphaFoldDB" id="A0A8E5HQF5"/>
<keyword evidence="2" id="KW-1185">Reference proteome</keyword>